<dbReference type="Pfam" id="PF05175">
    <property type="entry name" value="MTS"/>
    <property type="match status" value="1"/>
</dbReference>
<gene>
    <name evidence="5 8" type="primary">prmC</name>
    <name evidence="8" type="ORF">FQ330_10180</name>
</gene>
<comment type="caution">
    <text evidence="5">Lacks conserved residue(s) required for the propagation of feature annotation.</text>
</comment>
<evidence type="ECO:0000256" key="4">
    <source>
        <dbReference type="ARBA" id="ARBA00048391"/>
    </source>
</evidence>
<dbReference type="InterPro" id="IPR040758">
    <property type="entry name" value="PrmC_N"/>
</dbReference>
<evidence type="ECO:0000259" key="6">
    <source>
        <dbReference type="Pfam" id="PF05175"/>
    </source>
</evidence>
<evidence type="ECO:0000259" key="7">
    <source>
        <dbReference type="Pfam" id="PF17827"/>
    </source>
</evidence>
<evidence type="ECO:0000256" key="5">
    <source>
        <dbReference type="HAMAP-Rule" id="MF_02126"/>
    </source>
</evidence>
<dbReference type="EC" id="2.1.1.297" evidence="5"/>
<keyword evidence="9" id="KW-1185">Reference proteome</keyword>
<dbReference type="GO" id="GO:0003676">
    <property type="term" value="F:nucleic acid binding"/>
    <property type="evidence" value="ECO:0007669"/>
    <property type="project" value="InterPro"/>
</dbReference>
<dbReference type="AlphaFoldDB" id="A0A5M8Q850"/>
<protein>
    <recommendedName>
        <fullName evidence="5">Release factor glutamine methyltransferase</fullName>
        <shortName evidence="5">RF MTase</shortName>
        <ecNumber evidence="5">2.1.1.297</ecNumber>
    </recommendedName>
    <alternativeName>
        <fullName evidence="5">N5-glutamine methyltransferase PrmC</fullName>
    </alternativeName>
    <alternativeName>
        <fullName evidence="5">Protein-(glutamine-N5) MTase PrmC</fullName>
    </alternativeName>
    <alternativeName>
        <fullName evidence="5">Protein-glutamine N-methyltransferase PrmC</fullName>
    </alternativeName>
</protein>
<evidence type="ECO:0000256" key="3">
    <source>
        <dbReference type="ARBA" id="ARBA00022691"/>
    </source>
</evidence>
<dbReference type="PROSITE" id="PS00092">
    <property type="entry name" value="N6_MTASE"/>
    <property type="match status" value="1"/>
</dbReference>
<dbReference type="InterPro" id="IPR029063">
    <property type="entry name" value="SAM-dependent_MTases_sf"/>
</dbReference>
<feature type="binding site" evidence="5">
    <location>
        <position position="236"/>
    </location>
    <ligand>
        <name>S-adenosyl-L-methionine</name>
        <dbReference type="ChEBI" id="CHEBI:59789"/>
    </ligand>
</feature>
<dbReference type="Gene3D" id="3.40.50.150">
    <property type="entry name" value="Vaccinia Virus protein VP39"/>
    <property type="match status" value="1"/>
</dbReference>
<dbReference type="Proteomes" id="UP000323221">
    <property type="component" value="Unassembled WGS sequence"/>
</dbReference>
<dbReference type="NCBIfam" id="TIGR00536">
    <property type="entry name" value="hemK_fam"/>
    <property type="match status" value="1"/>
</dbReference>
<evidence type="ECO:0000256" key="1">
    <source>
        <dbReference type="ARBA" id="ARBA00022603"/>
    </source>
</evidence>
<accession>A0A5M8Q850</accession>
<comment type="function">
    <text evidence="5">Methylates the class 1 translation termination release factors RF1/PrfA and RF2/PrfB on the glutamine residue of the universally conserved GGQ motif.</text>
</comment>
<feature type="domain" description="Release factor glutamine methyltransferase N-terminal" evidence="7">
    <location>
        <begin position="50"/>
        <end position="120"/>
    </location>
</feature>
<dbReference type="InterPro" id="IPR004556">
    <property type="entry name" value="HemK-like"/>
</dbReference>
<evidence type="ECO:0000256" key="2">
    <source>
        <dbReference type="ARBA" id="ARBA00022679"/>
    </source>
</evidence>
<keyword evidence="3 5" id="KW-0949">S-adenosyl-L-methionine</keyword>
<name>A0A5M8Q850_9MICO</name>
<dbReference type="PANTHER" id="PTHR18895:SF74">
    <property type="entry name" value="MTRF1L RELEASE FACTOR GLUTAMINE METHYLTRANSFERASE"/>
    <property type="match status" value="1"/>
</dbReference>
<comment type="catalytic activity">
    <reaction evidence="4 5">
        <text>L-glutaminyl-[peptide chain release factor] + S-adenosyl-L-methionine = N(5)-methyl-L-glutaminyl-[peptide chain release factor] + S-adenosyl-L-homocysteine + H(+)</text>
        <dbReference type="Rhea" id="RHEA:42896"/>
        <dbReference type="Rhea" id="RHEA-COMP:10271"/>
        <dbReference type="Rhea" id="RHEA-COMP:10272"/>
        <dbReference type="ChEBI" id="CHEBI:15378"/>
        <dbReference type="ChEBI" id="CHEBI:30011"/>
        <dbReference type="ChEBI" id="CHEBI:57856"/>
        <dbReference type="ChEBI" id="CHEBI:59789"/>
        <dbReference type="ChEBI" id="CHEBI:61891"/>
        <dbReference type="EC" id="2.1.1.297"/>
    </reaction>
</comment>
<dbReference type="CDD" id="cd02440">
    <property type="entry name" value="AdoMet_MTases"/>
    <property type="match status" value="1"/>
</dbReference>
<dbReference type="SUPFAM" id="SSF53335">
    <property type="entry name" value="S-adenosyl-L-methionine-dependent methyltransferases"/>
    <property type="match status" value="1"/>
</dbReference>
<dbReference type="InterPro" id="IPR050320">
    <property type="entry name" value="N5-glutamine_MTase"/>
</dbReference>
<evidence type="ECO:0000313" key="8">
    <source>
        <dbReference type="EMBL" id="KAA6432135.1"/>
    </source>
</evidence>
<feature type="domain" description="Methyltransferase small" evidence="6">
    <location>
        <begin position="146"/>
        <end position="240"/>
    </location>
</feature>
<dbReference type="InterPro" id="IPR019874">
    <property type="entry name" value="RF_methyltr_PrmC"/>
</dbReference>
<dbReference type="NCBIfam" id="TIGR03534">
    <property type="entry name" value="RF_mod_PrmC"/>
    <property type="match status" value="1"/>
</dbReference>
<keyword evidence="2 5" id="KW-0808">Transferase</keyword>
<dbReference type="GO" id="GO:0032259">
    <property type="term" value="P:methylation"/>
    <property type="evidence" value="ECO:0007669"/>
    <property type="project" value="UniProtKB-KW"/>
</dbReference>
<feature type="binding site" evidence="5">
    <location>
        <position position="187"/>
    </location>
    <ligand>
        <name>S-adenosyl-L-methionine</name>
        <dbReference type="ChEBI" id="CHEBI:59789"/>
    </ligand>
</feature>
<dbReference type="InterPro" id="IPR007848">
    <property type="entry name" value="Small_mtfrase_dom"/>
</dbReference>
<dbReference type="Gene3D" id="1.10.8.10">
    <property type="entry name" value="DNA helicase RuvA subunit, C-terminal domain"/>
    <property type="match status" value="1"/>
</dbReference>
<organism evidence="8 9">
    <name type="scientific">Agrococcus sediminis</name>
    <dbReference type="NCBI Taxonomy" id="2599924"/>
    <lineage>
        <taxon>Bacteria</taxon>
        <taxon>Bacillati</taxon>
        <taxon>Actinomycetota</taxon>
        <taxon>Actinomycetes</taxon>
        <taxon>Micrococcales</taxon>
        <taxon>Microbacteriaceae</taxon>
        <taxon>Agrococcus</taxon>
    </lineage>
</organism>
<dbReference type="InterPro" id="IPR002052">
    <property type="entry name" value="DNA_methylase_N6_adenine_CS"/>
</dbReference>
<dbReference type="PANTHER" id="PTHR18895">
    <property type="entry name" value="HEMK METHYLTRANSFERASE"/>
    <property type="match status" value="1"/>
</dbReference>
<feature type="binding site" evidence="5">
    <location>
        <begin position="165"/>
        <end position="169"/>
    </location>
    <ligand>
        <name>S-adenosyl-L-methionine</name>
        <dbReference type="ChEBI" id="CHEBI:59789"/>
    </ligand>
</feature>
<dbReference type="EMBL" id="VOIR01000015">
    <property type="protein sequence ID" value="KAA6432135.1"/>
    <property type="molecule type" value="Genomic_DNA"/>
</dbReference>
<dbReference type="Pfam" id="PF17827">
    <property type="entry name" value="PrmC_N"/>
    <property type="match status" value="1"/>
</dbReference>
<comment type="similarity">
    <text evidence="5">Belongs to the protein N5-glutamine methyltransferase family. PrmC subfamily.</text>
</comment>
<keyword evidence="1 5" id="KW-0489">Methyltransferase</keyword>
<dbReference type="OrthoDB" id="9800643at2"/>
<dbReference type="GO" id="GO:0102559">
    <property type="term" value="F:peptide chain release factor N(5)-glutamine methyltransferase activity"/>
    <property type="evidence" value="ECO:0007669"/>
    <property type="project" value="UniProtKB-EC"/>
</dbReference>
<proteinExistence type="inferred from homology"/>
<feature type="binding site" evidence="5">
    <location>
        <begin position="236"/>
        <end position="239"/>
    </location>
    <ligand>
        <name>substrate</name>
    </ligand>
</feature>
<reference evidence="8 9" key="1">
    <citation type="submission" date="2019-08" db="EMBL/GenBank/DDBJ databases">
        <title>Agrococcus lahaulensis sp. nov., isolated from a cold desert of the Indian Himalayas.</title>
        <authorList>
            <person name="Qu J.H."/>
        </authorList>
    </citation>
    <scope>NUCLEOTIDE SEQUENCE [LARGE SCALE GENOMIC DNA]</scope>
    <source>
        <strain evidence="8 9">NS18</strain>
    </source>
</reference>
<dbReference type="HAMAP" id="MF_02126">
    <property type="entry name" value="RF_methyltr_PrmC"/>
    <property type="match status" value="1"/>
</dbReference>
<evidence type="ECO:0000313" key="9">
    <source>
        <dbReference type="Proteomes" id="UP000323221"/>
    </source>
</evidence>
<comment type="caution">
    <text evidence="8">The sequence shown here is derived from an EMBL/GenBank/DDBJ whole genome shotgun (WGS) entry which is preliminary data.</text>
</comment>
<sequence length="328" mass="34212">MRIPFIGWKQCFSPYGTAPEQALRGGSAFPQGAGPSRHYRGAVTEPTVGDAVRQARTRLSAAGIEGPDAELLAAWAAGTGLGEIRVDMAMGRSFPADALARFAHGVARREAREPLQRITGLAPFRHVDLRVGPGVFTPRPETELLVDVVLEHVRGTVSPLVLDVGTGTGAVAIALAREAGARVVAVEQSPAAYVWARRNIAELAPGTVLLHADARDVAALAAVGVQPGSLDALVSNPPYVPAASVPADHEVRAFDPHGALYSGADGLDLIRDLAPLAADLVAPGGIVAVEHAEHQSAAVRGMLEDAGFTDARTRVDLTGRDRVTSAVR</sequence>